<reference evidence="2" key="2">
    <citation type="submission" date="2020-11" db="EMBL/GenBank/DDBJ databases">
        <authorList>
            <person name="McCartney M.A."/>
            <person name="Auch B."/>
            <person name="Kono T."/>
            <person name="Mallez S."/>
            <person name="Becker A."/>
            <person name="Gohl D.M."/>
            <person name="Silverstein K.A.T."/>
            <person name="Koren S."/>
            <person name="Bechman K.B."/>
            <person name="Herman A."/>
            <person name="Abrahante J.E."/>
            <person name="Garbe J."/>
        </authorList>
    </citation>
    <scope>NUCLEOTIDE SEQUENCE</scope>
    <source>
        <strain evidence="2">Duluth1</strain>
        <tissue evidence="2">Whole animal</tissue>
    </source>
</reference>
<proteinExistence type="predicted"/>
<accession>A0A9D4G4Y7</accession>
<evidence type="ECO:0000313" key="2">
    <source>
        <dbReference type="EMBL" id="KAH3810436.1"/>
    </source>
</evidence>
<evidence type="ECO:0000259" key="1">
    <source>
        <dbReference type="Pfam" id="PF22938"/>
    </source>
</evidence>
<name>A0A9D4G4Y7_DREPO</name>
<evidence type="ECO:0000313" key="3">
    <source>
        <dbReference type="Proteomes" id="UP000828390"/>
    </source>
</evidence>
<keyword evidence="3" id="KW-1185">Reference proteome</keyword>
<feature type="domain" description="Integrase p58-like C-terminal" evidence="1">
    <location>
        <begin position="53"/>
        <end position="85"/>
    </location>
</feature>
<dbReference type="AlphaFoldDB" id="A0A9D4G4Y7"/>
<gene>
    <name evidence="2" type="ORF">DPMN_138828</name>
</gene>
<protein>
    <recommendedName>
        <fullName evidence="1">Integrase p58-like C-terminal domain-containing protein</fullName>
    </recommendedName>
</protein>
<comment type="caution">
    <text evidence="2">The sequence shown here is derived from an EMBL/GenBank/DDBJ whole genome shotgun (WGS) entry which is preliminary data.</text>
</comment>
<dbReference type="Pfam" id="PF22938">
    <property type="entry name" value="Integrase_p58_C"/>
    <property type="match status" value="1"/>
</dbReference>
<organism evidence="2 3">
    <name type="scientific">Dreissena polymorpha</name>
    <name type="common">Zebra mussel</name>
    <name type="synonym">Mytilus polymorpha</name>
    <dbReference type="NCBI Taxonomy" id="45954"/>
    <lineage>
        <taxon>Eukaryota</taxon>
        <taxon>Metazoa</taxon>
        <taxon>Spiralia</taxon>
        <taxon>Lophotrochozoa</taxon>
        <taxon>Mollusca</taxon>
        <taxon>Bivalvia</taxon>
        <taxon>Autobranchia</taxon>
        <taxon>Heteroconchia</taxon>
        <taxon>Euheterodonta</taxon>
        <taxon>Imparidentia</taxon>
        <taxon>Neoheterodontei</taxon>
        <taxon>Myida</taxon>
        <taxon>Dreissenoidea</taxon>
        <taxon>Dreissenidae</taxon>
        <taxon>Dreissena</taxon>
    </lineage>
</organism>
<dbReference type="InterPro" id="IPR054465">
    <property type="entry name" value="Integrase_p58-like_C"/>
</dbReference>
<reference evidence="2" key="1">
    <citation type="journal article" date="2019" name="bioRxiv">
        <title>The Genome of the Zebra Mussel, Dreissena polymorpha: A Resource for Invasive Species Research.</title>
        <authorList>
            <person name="McCartney M.A."/>
            <person name="Auch B."/>
            <person name="Kono T."/>
            <person name="Mallez S."/>
            <person name="Zhang Y."/>
            <person name="Obille A."/>
            <person name="Becker A."/>
            <person name="Abrahante J.E."/>
            <person name="Garbe J."/>
            <person name="Badalamenti J.P."/>
            <person name="Herman A."/>
            <person name="Mangelson H."/>
            <person name="Liachko I."/>
            <person name="Sullivan S."/>
            <person name="Sone E.D."/>
            <person name="Koren S."/>
            <person name="Silverstein K.A.T."/>
            <person name="Beckman K.B."/>
            <person name="Gohl D.M."/>
        </authorList>
    </citation>
    <scope>NUCLEOTIDE SEQUENCE</scope>
    <source>
        <strain evidence="2">Duluth1</strain>
        <tissue evidence="2">Whole animal</tissue>
    </source>
</reference>
<dbReference type="EMBL" id="JAIWYP010000006">
    <property type="protein sequence ID" value="KAH3810436.1"/>
    <property type="molecule type" value="Genomic_DNA"/>
</dbReference>
<sequence length="114" mass="13376">MVRQNTGNAIQRQKRIHDKRTNYETFTEGDKVLVYFPEKKEGMSSKLVSFWRGPYTVIWKLSDVVYEVDCGRNRTNQTVHCDRLRLSVQQVFVGEDRGDGQVDSMIDIEPCFRK</sequence>
<dbReference type="Proteomes" id="UP000828390">
    <property type="component" value="Unassembled WGS sequence"/>
</dbReference>